<evidence type="ECO:0000313" key="1">
    <source>
        <dbReference type="EMBL" id="KAA2260919.1"/>
    </source>
</evidence>
<name>A0A5B2XD59_9PSEU</name>
<dbReference type="RefSeq" id="WP_149850969.1">
    <property type="nucleotide sequence ID" value="NZ_VUOB01000033.1"/>
</dbReference>
<reference evidence="1 2" key="2">
    <citation type="submission" date="2019-09" db="EMBL/GenBank/DDBJ databases">
        <authorList>
            <person name="Jin C."/>
        </authorList>
    </citation>
    <scope>NUCLEOTIDE SEQUENCE [LARGE SCALE GENOMIC DNA]</scope>
    <source>
        <strain evidence="1 2">AN110305</strain>
    </source>
</reference>
<dbReference type="Proteomes" id="UP000323454">
    <property type="component" value="Unassembled WGS sequence"/>
</dbReference>
<accession>A0A5B2XD59</accession>
<sequence>MTEHQRTTRRRTAALRDPRYAPRLWVPCPAPGCEFRVCGRDRQWLDDVLDVHMTVSHPGRVLPRADVLVMLSWANTQAERPCA</sequence>
<dbReference type="EMBL" id="VUOB01000033">
    <property type="protein sequence ID" value="KAA2260919.1"/>
    <property type="molecule type" value="Genomic_DNA"/>
</dbReference>
<organism evidence="1 2">
    <name type="scientific">Solihabitans fulvus</name>
    <dbReference type="NCBI Taxonomy" id="1892852"/>
    <lineage>
        <taxon>Bacteria</taxon>
        <taxon>Bacillati</taxon>
        <taxon>Actinomycetota</taxon>
        <taxon>Actinomycetes</taxon>
        <taxon>Pseudonocardiales</taxon>
        <taxon>Pseudonocardiaceae</taxon>
        <taxon>Solihabitans</taxon>
    </lineage>
</organism>
<evidence type="ECO:0000313" key="2">
    <source>
        <dbReference type="Proteomes" id="UP000323454"/>
    </source>
</evidence>
<comment type="caution">
    <text evidence="1">The sequence shown here is derived from an EMBL/GenBank/DDBJ whole genome shotgun (WGS) entry which is preliminary data.</text>
</comment>
<proteinExistence type="predicted"/>
<protein>
    <submittedName>
        <fullName evidence="1">Uncharacterized protein</fullName>
    </submittedName>
</protein>
<dbReference type="AlphaFoldDB" id="A0A5B2XD59"/>
<gene>
    <name evidence="1" type="ORF">F0L68_19105</name>
</gene>
<keyword evidence="2" id="KW-1185">Reference proteome</keyword>
<reference evidence="1 2" key="1">
    <citation type="submission" date="2019-09" db="EMBL/GenBank/DDBJ databases">
        <title>Goodfellowia gen. nov., a new genus of the Pseudonocardineae related to Actinoalloteichus, containing Goodfellowia coeruleoviolacea gen. nov., comb. nov. gen. nov., comb. nov.</title>
        <authorList>
            <person name="Labeda D."/>
        </authorList>
    </citation>
    <scope>NUCLEOTIDE SEQUENCE [LARGE SCALE GENOMIC DNA]</scope>
    <source>
        <strain evidence="1 2">AN110305</strain>
    </source>
</reference>